<feature type="chain" id="PRO_5019299921" evidence="1">
    <location>
        <begin position="24"/>
        <end position="290"/>
    </location>
</feature>
<protein>
    <submittedName>
        <fullName evidence="2">PEP-CTERM sorting domain-containing protein</fullName>
    </submittedName>
</protein>
<dbReference type="Proteomes" id="UP000280296">
    <property type="component" value="Unassembled WGS sequence"/>
</dbReference>
<comment type="caution">
    <text evidence="2">The sequence shown here is derived from an EMBL/GenBank/DDBJ whole genome shotgun (WGS) entry which is preliminary data.</text>
</comment>
<sequence length="290" mass="29771">MKFRLLAASILASVAAIVHPADAGSIFSISYTDLPIGSTTTDLTAAGTLDWVKWGNGDAFGTVPFATSEKAGASLIDPTLTPLGSAPSGASVVLVPFAPDPTLPILDFTWTDGTEPMAGGGPVGTVVSQTITPAQTSYPNGLGLSFQVQADADPRQLDVYVQGFNTRMRLSAELSGGGGSSLLAATALIDQLPAYNNNFFSAGKFSVIFSGAGETLTIRLTADNQVGIPTDAPQSLFRNAGVFAATVATADLPAVPEPSSLLLMLAGGVPPAGLWLLRRRAARPRKLPGD</sequence>
<dbReference type="InterPro" id="IPR013424">
    <property type="entry name" value="Ice-binding_C"/>
</dbReference>
<gene>
    <name evidence="2" type="ORF">TsocGM_24445</name>
</gene>
<dbReference type="NCBIfam" id="TIGR02595">
    <property type="entry name" value="PEP_CTERM"/>
    <property type="match status" value="1"/>
</dbReference>
<reference evidence="2 3" key="2">
    <citation type="submission" date="2019-01" db="EMBL/GenBank/DDBJ databases">
        <title>Tautonia sociabilis, a novel thermotolerant planctomycete of Isosphaeraceae family, isolated from a 4000 m deep subterranean habitat.</title>
        <authorList>
            <person name="Kovaleva O.L."/>
            <person name="Elcheninov A.G."/>
            <person name="Van Heerden E."/>
            <person name="Toshchakov S.V."/>
            <person name="Novikov A."/>
            <person name="Bonch-Osmolovskaya E.A."/>
            <person name="Kublanov I.V."/>
        </authorList>
    </citation>
    <scope>NUCLEOTIDE SEQUENCE [LARGE SCALE GENOMIC DNA]</scope>
    <source>
        <strain evidence="2 3">GM2012</strain>
    </source>
</reference>
<name>A0A432MCF3_9BACT</name>
<evidence type="ECO:0000313" key="3">
    <source>
        <dbReference type="Proteomes" id="UP000280296"/>
    </source>
</evidence>
<keyword evidence="1" id="KW-0732">Signal</keyword>
<reference evidence="2 3" key="1">
    <citation type="submission" date="2018-12" db="EMBL/GenBank/DDBJ databases">
        <authorList>
            <person name="Toschakov S.V."/>
        </authorList>
    </citation>
    <scope>NUCLEOTIDE SEQUENCE [LARGE SCALE GENOMIC DNA]</scope>
    <source>
        <strain evidence="2 3">GM2012</strain>
    </source>
</reference>
<feature type="signal peptide" evidence="1">
    <location>
        <begin position="1"/>
        <end position="23"/>
    </location>
</feature>
<evidence type="ECO:0000313" key="2">
    <source>
        <dbReference type="EMBL" id="RUL81810.1"/>
    </source>
</evidence>
<dbReference type="EMBL" id="RYZH01000083">
    <property type="protein sequence ID" value="RUL81810.1"/>
    <property type="molecule type" value="Genomic_DNA"/>
</dbReference>
<dbReference type="RefSeq" id="WP_126728084.1">
    <property type="nucleotide sequence ID" value="NZ_RYZH01000083.1"/>
</dbReference>
<accession>A0A432MCF3</accession>
<evidence type="ECO:0000256" key="1">
    <source>
        <dbReference type="SAM" id="SignalP"/>
    </source>
</evidence>
<dbReference type="AlphaFoldDB" id="A0A432MCF3"/>
<keyword evidence="3" id="KW-1185">Reference proteome</keyword>
<organism evidence="2 3">
    <name type="scientific">Tautonia sociabilis</name>
    <dbReference type="NCBI Taxonomy" id="2080755"/>
    <lineage>
        <taxon>Bacteria</taxon>
        <taxon>Pseudomonadati</taxon>
        <taxon>Planctomycetota</taxon>
        <taxon>Planctomycetia</taxon>
        <taxon>Isosphaerales</taxon>
        <taxon>Isosphaeraceae</taxon>
        <taxon>Tautonia</taxon>
    </lineage>
</organism>
<proteinExistence type="predicted"/>